<dbReference type="GO" id="GO:0005737">
    <property type="term" value="C:cytoplasm"/>
    <property type="evidence" value="ECO:0007669"/>
    <property type="project" value="UniProtKB-SubCell"/>
</dbReference>
<evidence type="ECO:0000256" key="3">
    <source>
        <dbReference type="ARBA" id="ARBA00022490"/>
    </source>
</evidence>
<dbReference type="KEGG" id="piv:NCTC13079_00793"/>
<reference evidence="8 9" key="1">
    <citation type="submission" date="2018-12" db="EMBL/GenBank/DDBJ databases">
        <authorList>
            <consortium name="Pathogen Informatics"/>
        </authorList>
    </citation>
    <scope>NUCLEOTIDE SEQUENCE [LARGE SCALE GENOMIC DNA]</scope>
    <source>
        <strain evidence="8 9">NCTC13079</strain>
    </source>
</reference>
<evidence type="ECO:0000256" key="5">
    <source>
        <dbReference type="HAMAP-Rule" id="MF_00040"/>
    </source>
</evidence>
<evidence type="ECO:0000256" key="1">
    <source>
        <dbReference type="ARBA" id="ARBA00004496"/>
    </source>
</evidence>
<dbReference type="Gene3D" id="3.30.1360.40">
    <property type="match status" value="1"/>
</dbReference>
<dbReference type="EMBL" id="LR134523">
    <property type="protein sequence ID" value="VEJ35628.1"/>
    <property type="molecule type" value="Genomic_DNA"/>
</dbReference>
<comment type="function">
    <text evidence="5">Responsible for the release of ribosomes from messenger RNA at the termination of protein biosynthesis. May increase the efficiency of translation by recycling ribosomes from one round of translation to another.</text>
</comment>
<proteinExistence type="inferred from homology"/>
<evidence type="ECO:0000256" key="6">
    <source>
        <dbReference type="SAM" id="Coils"/>
    </source>
</evidence>
<evidence type="ECO:0000256" key="4">
    <source>
        <dbReference type="ARBA" id="ARBA00022917"/>
    </source>
</evidence>
<feature type="domain" description="Ribosome recycling factor" evidence="7">
    <location>
        <begin position="21"/>
        <end position="183"/>
    </location>
</feature>
<dbReference type="GO" id="GO:0006415">
    <property type="term" value="P:translational termination"/>
    <property type="evidence" value="ECO:0007669"/>
    <property type="project" value="UniProtKB-UniRule"/>
</dbReference>
<dbReference type="Proteomes" id="UP000269544">
    <property type="component" value="Chromosome"/>
</dbReference>
<keyword evidence="6" id="KW-0175">Coiled coil</keyword>
<name>A0A3S4Z3R5_9FIRM</name>
<dbReference type="AlphaFoldDB" id="A0A3S4Z3R5"/>
<dbReference type="NCBIfam" id="TIGR00496">
    <property type="entry name" value="frr"/>
    <property type="match status" value="1"/>
</dbReference>
<dbReference type="InterPro" id="IPR002661">
    <property type="entry name" value="Ribosome_recyc_fac"/>
</dbReference>
<dbReference type="InterPro" id="IPR023584">
    <property type="entry name" value="Ribosome_recyc_fac_dom"/>
</dbReference>
<dbReference type="OrthoDB" id="9804006at2"/>
<dbReference type="PANTHER" id="PTHR20982:SF3">
    <property type="entry name" value="MITOCHONDRIAL RIBOSOME RECYCLING FACTOR PSEUDO 1"/>
    <property type="match status" value="1"/>
</dbReference>
<evidence type="ECO:0000256" key="2">
    <source>
        <dbReference type="ARBA" id="ARBA00005912"/>
    </source>
</evidence>
<dbReference type="GO" id="GO:0043023">
    <property type="term" value="F:ribosomal large subunit binding"/>
    <property type="evidence" value="ECO:0007669"/>
    <property type="project" value="TreeGrafter"/>
</dbReference>
<accession>A0A3S4Z3R5</accession>
<dbReference type="PANTHER" id="PTHR20982">
    <property type="entry name" value="RIBOSOME RECYCLING FACTOR"/>
    <property type="match status" value="1"/>
</dbReference>
<dbReference type="FunFam" id="3.30.1360.40:FF:000001">
    <property type="entry name" value="Ribosome-recycling factor"/>
    <property type="match status" value="1"/>
</dbReference>
<dbReference type="SUPFAM" id="SSF55194">
    <property type="entry name" value="Ribosome recycling factor, RRF"/>
    <property type="match status" value="1"/>
</dbReference>
<dbReference type="FunFam" id="1.10.132.20:FF:000001">
    <property type="entry name" value="Ribosome-recycling factor"/>
    <property type="match status" value="1"/>
</dbReference>
<feature type="coiled-coil region" evidence="6">
    <location>
        <begin position="140"/>
        <end position="178"/>
    </location>
</feature>
<dbReference type="CDD" id="cd00520">
    <property type="entry name" value="RRF"/>
    <property type="match status" value="1"/>
</dbReference>
<dbReference type="Pfam" id="PF01765">
    <property type="entry name" value="RRF"/>
    <property type="match status" value="1"/>
</dbReference>
<protein>
    <recommendedName>
        <fullName evidence="5">Ribosome-recycling factor</fullName>
        <shortName evidence="5">RRF</shortName>
    </recommendedName>
    <alternativeName>
        <fullName evidence="5">Ribosome-releasing factor</fullName>
    </alternativeName>
</protein>
<gene>
    <name evidence="5 8" type="primary">frr</name>
    <name evidence="8" type="ORF">NCTC13079_00793</name>
</gene>
<evidence type="ECO:0000313" key="9">
    <source>
        <dbReference type="Proteomes" id="UP000269544"/>
    </source>
</evidence>
<evidence type="ECO:0000313" key="8">
    <source>
        <dbReference type="EMBL" id="VEJ35628.1"/>
    </source>
</evidence>
<dbReference type="RefSeq" id="WP_126465397.1">
    <property type="nucleotide sequence ID" value="NZ_JAUSWF010000001.1"/>
</dbReference>
<sequence length="186" mass="20851">MEFGDIKRDIKDKTEKTIAVLREELTSIRAGRANPSLLDRITVEAYGQQTPLNQIAGITAPEARLLTVQPWDPSLIGAIEKEILKSDLGLNPSNDGKIIRLVIPALTEERRKDLIKVVGKDAEKSKVAIRNIRRESIDIIKKAEKNKEISEDELKAYEEEIQKEIDAAVAEIDKVAKAKEEELSEI</sequence>
<comment type="similarity">
    <text evidence="2 5">Belongs to the RRF family.</text>
</comment>
<dbReference type="InterPro" id="IPR036191">
    <property type="entry name" value="RRF_sf"/>
</dbReference>
<dbReference type="HAMAP" id="MF_00040">
    <property type="entry name" value="RRF"/>
    <property type="match status" value="1"/>
</dbReference>
<evidence type="ECO:0000259" key="7">
    <source>
        <dbReference type="Pfam" id="PF01765"/>
    </source>
</evidence>
<keyword evidence="3 5" id="KW-0963">Cytoplasm</keyword>
<organism evidence="8 9">
    <name type="scientific">Aedoeadaptatus ivorii</name>
    <dbReference type="NCBI Taxonomy" id="54006"/>
    <lineage>
        <taxon>Bacteria</taxon>
        <taxon>Bacillati</taxon>
        <taxon>Bacillota</taxon>
        <taxon>Tissierellia</taxon>
        <taxon>Tissierellales</taxon>
        <taxon>Peptoniphilaceae</taxon>
        <taxon>Aedoeadaptatus</taxon>
    </lineage>
</organism>
<keyword evidence="9" id="KW-1185">Reference proteome</keyword>
<dbReference type="Gene3D" id="1.10.132.20">
    <property type="entry name" value="Ribosome-recycling factor"/>
    <property type="match status" value="1"/>
</dbReference>
<keyword evidence="4 5" id="KW-0648">Protein biosynthesis</keyword>
<comment type="subcellular location">
    <subcellularLocation>
        <location evidence="1 5">Cytoplasm</location>
    </subcellularLocation>
</comment>